<protein>
    <submittedName>
        <fullName evidence="2">Glycosyl transferase</fullName>
    </submittedName>
</protein>
<dbReference type="PANTHER" id="PTHR21015:SF28">
    <property type="entry name" value="SLL1722 PROTEIN"/>
    <property type="match status" value="1"/>
</dbReference>
<dbReference type="Gene3D" id="3.40.50.2000">
    <property type="entry name" value="Glycogen Phosphorylase B"/>
    <property type="match status" value="1"/>
</dbReference>
<keyword evidence="2" id="KW-0808">Transferase</keyword>
<feature type="domain" description="Glycosyl transferase family 28 C-terminal" evidence="1">
    <location>
        <begin position="275"/>
        <end position="354"/>
    </location>
</feature>
<accession>A0A437QP62</accession>
<dbReference type="RefSeq" id="WP_127765741.1">
    <property type="nucleotide sequence ID" value="NZ_SADE01000002.1"/>
</dbReference>
<dbReference type="SUPFAM" id="SSF53756">
    <property type="entry name" value="UDP-Glycosyltransferase/glycogen phosphorylase"/>
    <property type="match status" value="1"/>
</dbReference>
<dbReference type="OrthoDB" id="503443at2"/>
<organism evidence="2 3">
    <name type="scientific">Hwanghaeella grinnelliae</name>
    <dbReference type="NCBI Taxonomy" id="2500179"/>
    <lineage>
        <taxon>Bacteria</taxon>
        <taxon>Pseudomonadati</taxon>
        <taxon>Pseudomonadota</taxon>
        <taxon>Alphaproteobacteria</taxon>
        <taxon>Rhodospirillales</taxon>
        <taxon>Rhodospirillaceae</taxon>
        <taxon>Hwanghaeella</taxon>
    </lineage>
</organism>
<dbReference type="Proteomes" id="UP000287447">
    <property type="component" value="Unassembled WGS sequence"/>
</dbReference>
<dbReference type="InterPro" id="IPR007235">
    <property type="entry name" value="Glyco_trans_28_C"/>
</dbReference>
<evidence type="ECO:0000313" key="3">
    <source>
        <dbReference type="Proteomes" id="UP000287447"/>
    </source>
</evidence>
<evidence type="ECO:0000313" key="2">
    <source>
        <dbReference type="EMBL" id="RVU36265.1"/>
    </source>
</evidence>
<dbReference type="EMBL" id="SADE01000002">
    <property type="protein sequence ID" value="RVU36265.1"/>
    <property type="molecule type" value="Genomic_DNA"/>
</dbReference>
<dbReference type="PANTHER" id="PTHR21015">
    <property type="entry name" value="UDP-N-ACETYLGLUCOSAMINE--N-ACETYLMURAMYL-(PENTAPEPTIDE) PYROPHOSPHORYL-UNDECAPRENOL N-ACETYLGLUCOSAMINE TRANSFERASE 1"/>
    <property type="match status" value="1"/>
</dbReference>
<evidence type="ECO:0000259" key="1">
    <source>
        <dbReference type="Pfam" id="PF04101"/>
    </source>
</evidence>
<dbReference type="AlphaFoldDB" id="A0A437QP62"/>
<keyword evidence="3" id="KW-1185">Reference proteome</keyword>
<proteinExistence type="predicted"/>
<name>A0A437QP62_9PROT</name>
<gene>
    <name evidence="2" type="ORF">EOI86_13685</name>
</gene>
<dbReference type="Pfam" id="PF04101">
    <property type="entry name" value="Glyco_tran_28_C"/>
    <property type="match status" value="1"/>
</dbReference>
<dbReference type="GO" id="GO:0016758">
    <property type="term" value="F:hexosyltransferase activity"/>
    <property type="evidence" value="ECO:0007669"/>
    <property type="project" value="InterPro"/>
</dbReference>
<comment type="caution">
    <text evidence="2">The sequence shown here is derived from an EMBL/GenBank/DDBJ whole genome shotgun (WGS) entry which is preliminary data.</text>
</comment>
<reference evidence="3" key="1">
    <citation type="submission" date="2019-01" db="EMBL/GenBank/DDBJ databases">
        <title>Gri0909 isolated from a small marine red alga.</title>
        <authorList>
            <person name="Kim J."/>
            <person name="Jeong S.E."/>
            <person name="Jeon C.O."/>
        </authorList>
    </citation>
    <scope>NUCLEOTIDE SEQUENCE [LARGE SCALE GENOMIC DNA]</scope>
    <source>
        <strain evidence="3">Gri0909</strain>
    </source>
</reference>
<sequence length="396" mass="42159">MTAKPGMTPHLFIHVQHLLGIGHMERAFAIASACRDLGFAVTVATGRRSCADEHPYQWVPLPDLRSADAGFSVLLDEAGAPATDSLWAERRDILLDGFQRAEPDLLLVEGFPFARRRFRFELLPLISLARQAGVPIVCSIRDILQPKNDPKRIEECLTWANTCFDLILVHGDPSIARLEDSFLAAGRLTTPIAYTGYVAKPDGPDDGAAGQDEVIVSAGGGAVGASLFDAALAASRLPGAERWHWRLLVGRNMDIDAAGLAAPAHVTIEPARADFRAMLSRAAVSVSQAGYNTAVDLFATGAPAVLCPFADGGQKEQAMRADRMASVIGATVLSEGSVTADSLFDAVRTQANRSRRSPAIDLAGADRTARILSLCHEGDTAAAIQTGLRGAERTNT</sequence>